<dbReference type="EMBL" id="FNVD01000027">
    <property type="protein sequence ID" value="SEG30397.1"/>
    <property type="molecule type" value="Genomic_DNA"/>
</dbReference>
<feature type="domain" description="MOFRL" evidence="1">
    <location>
        <begin position="263"/>
        <end position="362"/>
    </location>
</feature>
<dbReference type="GO" id="GO:0008887">
    <property type="term" value="F:glycerate kinase activity"/>
    <property type="evidence" value="ECO:0007669"/>
    <property type="project" value="InterPro"/>
</dbReference>
<dbReference type="OrthoDB" id="9766552at2"/>
<dbReference type="PANTHER" id="PTHR12227:SF0">
    <property type="entry name" value="GLYCERATE KINASE"/>
    <property type="match status" value="1"/>
</dbReference>
<evidence type="ECO:0000313" key="4">
    <source>
        <dbReference type="Proteomes" id="UP000236742"/>
    </source>
</evidence>
<dbReference type="InterPro" id="IPR025286">
    <property type="entry name" value="MOFRL_assoc_dom"/>
</dbReference>
<evidence type="ECO:0000313" key="3">
    <source>
        <dbReference type="EMBL" id="SEG30397.1"/>
    </source>
</evidence>
<gene>
    <name evidence="3" type="ORF">SAMN05421751_12715</name>
</gene>
<dbReference type="GO" id="GO:0005737">
    <property type="term" value="C:cytoplasm"/>
    <property type="evidence" value="ECO:0007669"/>
    <property type="project" value="TreeGrafter"/>
</dbReference>
<dbReference type="Pfam" id="PF13660">
    <property type="entry name" value="DUF4147"/>
    <property type="match status" value="1"/>
</dbReference>
<feature type="domain" description="MOFRL-associated" evidence="2">
    <location>
        <begin position="10"/>
        <end position="220"/>
    </location>
</feature>
<accession>A0A1H5Z410</accession>
<evidence type="ECO:0000259" key="2">
    <source>
        <dbReference type="Pfam" id="PF13660"/>
    </source>
</evidence>
<keyword evidence="4" id="KW-1185">Reference proteome</keyword>
<organism evidence="3 4">
    <name type="scientific">Jhaorihella thermophila</name>
    <dbReference type="NCBI Taxonomy" id="488547"/>
    <lineage>
        <taxon>Bacteria</taxon>
        <taxon>Pseudomonadati</taxon>
        <taxon>Pseudomonadota</taxon>
        <taxon>Alphaproteobacteria</taxon>
        <taxon>Rhodobacterales</taxon>
        <taxon>Paracoccaceae</taxon>
        <taxon>Jhaorihella</taxon>
    </lineage>
</organism>
<sequence length="369" mass="37188">MTETLRNLAVELWRAGVAAVDGYAATRAALVGAKRPDMVLAVGKAAAAMTRAALDAFGDVPALVVTKDGHAQGLPGAVRVIEASHPVPDARSLAAGRALRTAVEAMAPGSRLLLLVSGGASALAEDLVEGATLEDLAALNRKLLAAGLDIAAMNAERRRLSRIKGGGLLSHFRGATALVLAISDVPGDDLAVIGSGIGLVPEGADFDHAARIVASNAIARAAVARAARARGLEVLANEEALHDELGALAARWGPRLREMERGVIVLGGEPTVVLPERPGRGGRNQALALALAREIAGTEDLVVVVGGTDGTDGPTDAAGGVVDGGSWGPGAAEALAAADAGTWLAKRGDLLVTGPTGTNVMDLLVALRA</sequence>
<name>A0A1H5Z410_9RHOB</name>
<reference evidence="4" key="1">
    <citation type="submission" date="2016-10" db="EMBL/GenBank/DDBJ databases">
        <authorList>
            <person name="Varghese N."/>
            <person name="Submissions S."/>
        </authorList>
    </citation>
    <scope>NUCLEOTIDE SEQUENCE [LARGE SCALE GENOMIC DNA]</scope>
    <source>
        <strain evidence="4">DSM 23413</strain>
    </source>
</reference>
<dbReference type="InterPro" id="IPR039760">
    <property type="entry name" value="MOFRL_protein"/>
</dbReference>
<protein>
    <submittedName>
        <fullName evidence="3">Hydroxypyruvate reductase</fullName>
    </submittedName>
</protein>
<keyword evidence="3" id="KW-0670">Pyruvate</keyword>
<dbReference type="Proteomes" id="UP000236742">
    <property type="component" value="Unassembled WGS sequence"/>
</dbReference>
<dbReference type="RefSeq" id="WP_104009284.1">
    <property type="nucleotide sequence ID" value="NZ_FNVD01000027.1"/>
</dbReference>
<dbReference type="Gene3D" id="3.40.50.10180">
    <property type="entry name" value="Glycerate kinase, MOFRL-like N-terminal domain"/>
    <property type="match status" value="1"/>
</dbReference>
<evidence type="ECO:0000259" key="1">
    <source>
        <dbReference type="Pfam" id="PF05161"/>
    </source>
</evidence>
<dbReference type="AlphaFoldDB" id="A0A1H5Z410"/>
<proteinExistence type="predicted"/>
<dbReference type="SUPFAM" id="SSF82544">
    <property type="entry name" value="GckA/TtuD-like"/>
    <property type="match status" value="1"/>
</dbReference>
<dbReference type="InterPro" id="IPR038614">
    <property type="entry name" value="GK_N_sf"/>
</dbReference>
<dbReference type="PANTHER" id="PTHR12227">
    <property type="entry name" value="GLYCERATE KINASE"/>
    <property type="match status" value="1"/>
</dbReference>
<dbReference type="InterPro" id="IPR007835">
    <property type="entry name" value="MOFRL"/>
</dbReference>
<dbReference type="Pfam" id="PF05161">
    <property type="entry name" value="MOFRL"/>
    <property type="match status" value="1"/>
</dbReference>